<feature type="region of interest" description="Disordered" evidence="1">
    <location>
        <begin position="45"/>
        <end position="74"/>
    </location>
</feature>
<name>A0A9W7B4F4_9STRA</name>
<proteinExistence type="predicted"/>
<protein>
    <submittedName>
        <fullName evidence="2">Uncharacterized protein</fullName>
    </submittedName>
</protein>
<evidence type="ECO:0000256" key="1">
    <source>
        <dbReference type="SAM" id="MobiDB-lite"/>
    </source>
</evidence>
<keyword evidence="3" id="KW-1185">Reference proteome</keyword>
<accession>A0A9W7B4F4</accession>
<organism evidence="2 3">
    <name type="scientific">Triparma strigata</name>
    <dbReference type="NCBI Taxonomy" id="1606541"/>
    <lineage>
        <taxon>Eukaryota</taxon>
        <taxon>Sar</taxon>
        <taxon>Stramenopiles</taxon>
        <taxon>Ochrophyta</taxon>
        <taxon>Bolidophyceae</taxon>
        <taxon>Parmales</taxon>
        <taxon>Triparmaceae</taxon>
        <taxon>Triparma</taxon>
    </lineage>
</organism>
<dbReference type="EMBL" id="BRXY01000256">
    <property type="protein sequence ID" value="GMH81315.1"/>
    <property type="molecule type" value="Genomic_DNA"/>
</dbReference>
<evidence type="ECO:0000313" key="3">
    <source>
        <dbReference type="Proteomes" id="UP001165085"/>
    </source>
</evidence>
<reference evidence="3" key="1">
    <citation type="journal article" date="2023" name="Commun. Biol.">
        <title>Genome analysis of Parmales, the sister group of diatoms, reveals the evolutionary specialization of diatoms from phago-mixotrophs to photoautotrophs.</title>
        <authorList>
            <person name="Ban H."/>
            <person name="Sato S."/>
            <person name="Yoshikawa S."/>
            <person name="Yamada K."/>
            <person name="Nakamura Y."/>
            <person name="Ichinomiya M."/>
            <person name="Sato N."/>
            <person name="Blanc-Mathieu R."/>
            <person name="Endo H."/>
            <person name="Kuwata A."/>
            <person name="Ogata H."/>
        </authorList>
    </citation>
    <scope>NUCLEOTIDE SEQUENCE [LARGE SCALE GENOMIC DNA]</scope>
    <source>
        <strain evidence="3">NIES 3701</strain>
    </source>
</reference>
<comment type="caution">
    <text evidence="2">The sequence shown here is derived from an EMBL/GenBank/DDBJ whole genome shotgun (WGS) entry which is preliminary data.</text>
</comment>
<feature type="non-terminal residue" evidence="2">
    <location>
        <position position="152"/>
    </location>
</feature>
<sequence length="152" mass="16766">MDRDRFTAVHDEMEKSCSDAQLQESLIFIQDAMARRMNNREVVEEVGGEVAHPTPARAEPPPGQVNPPPGQANPPRLTLTMADRKMSMAGSANQDQEKHNLARLLAGSVLKALGWEGWDRENVTELADHFDSVIANSGGNVDDAVSKWYEAR</sequence>
<dbReference type="Proteomes" id="UP001165085">
    <property type="component" value="Unassembled WGS sequence"/>
</dbReference>
<dbReference type="AlphaFoldDB" id="A0A9W7B4F4"/>
<evidence type="ECO:0000313" key="2">
    <source>
        <dbReference type="EMBL" id="GMH81315.1"/>
    </source>
</evidence>
<gene>
    <name evidence="2" type="ORF">TrST_g1927</name>
</gene>
<feature type="compositionally biased region" description="Pro residues" evidence="1">
    <location>
        <begin position="58"/>
        <end position="72"/>
    </location>
</feature>